<dbReference type="STRING" id="1768.B1T50_11715"/>
<proteinExistence type="predicted"/>
<evidence type="ECO:0000313" key="3">
    <source>
        <dbReference type="EMBL" id="BCI85217.1"/>
    </source>
</evidence>
<dbReference type="Proteomes" id="UP000188532">
    <property type="component" value="Unassembled WGS sequence"/>
</dbReference>
<evidence type="ECO:0000259" key="2">
    <source>
        <dbReference type="Pfam" id="PF10708"/>
    </source>
</evidence>
<evidence type="ECO:0000313" key="6">
    <source>
        <dbReference type="Proteomes" id="UP000188532"/>
    </source>
</evidence>
<evidence type="ECO:0000313" key="5">
    <source>
        <dbReference type="EMBL" id="OOK74962.1"/>
    </source>
</evidence>
<evidence type="ECO:0000256" key="1">
    <source>
        <dbReference type="SAM" id="Phobius"/>
    </source>
</evidence>
<dbReference type="Proteomes" id="UP000189229">
    <property type="component" value="Unassembled WGS sequence"/>
</dbReference>
<organism evidence="4 7">
    <name type="scientific">Mycobacterium kansasii</name>
    <dbReference type="NCBI Taxonomy" id="1768"/>
    <lineage>
        <taxon>Bacteria</taxon>
        <taxon>Bacillati</taxon>
        <taxon>Actinomycetota</taxon>
        <taxon>Actinomycetes</taxon>
        <taxon>Mycobacteriales</taxon>
        <taxon>Mycobacteriaceae</taxon>
        <taxon>Mycobacterium</taxon>
    </lineage>
</organism>
<dbReference type="InterPro" id="IPR018929">
    <property type="entry name" value="DUF2510"/>
</dbReference>
<accession>A0A1V3WVN5</accession>
<evidence type="ECO:0000313" key="4">
    <source>
        <dbReference type="EMBL" id="OOK70606.1"/>
    </source>
</evidence>
<dbReference type="Proteomes" id="UP000516380">
    <property type="component" value="Chromosome"/>
</dbReference>
<dbReference type="EMBL" id="MVBM01000006">
    <property type="protein sequence ID" value="OOK70606.1"/>
    <property type="molecule type" value="Genomic_DNA"/>
</dbReference>
<evidence type="ECO:0000313" key="8">
    <source>
        <dbReference type="Proteomes" id="UP000516380"/>
    </source>
</evidence>
<feature type="domain" description="DUF2510" evidence="2">
    <location>
        <begin position="9"/>
        <end position="40"/>
    </location>
</feature>
<evidence type="ECO:0000313" key="7">
    <source>
        <dbReference type="Proteomes" id="UP000189229"/>
    </source>
</evidence>
<dbReference type="EMBL" id="AP023343">
    <property type="protein sequence ID" value="BCI85217.1"/>
    <property type="molecule type" value="Genomic_DNA"/>
</dbReference>
<dbReference type="Pfam" id="PF10708">
    <property type="entry name" value="DUF2510"/>
    <property type="match status" value="1"/>
</dbReference>
<keyword evidence="1" id="KW-0812">Transmembrane</keyword>
<keyword evidence="1" id="KW-0472">Membrane</keyword>
<sequence>MTVPTSPPAGWYFNPDGSGGQRYWDGQHWTKHCRADRSTARSPFRAVANGVRRGWSGMPVALRLLLPIAMVLTLVGIGFAFWVKSPRDDWARLPKQLNCQLQDGPKPPDNLTVASVDVGHPRSGVLQLVVRFAQPLPQSPAGNHSSGFVGYVLTYSVANNGKKFVELGPEQDTDDLAIVRTQDPASTDASMRPDRDTNARRITPDTMQINLELKRLGVENQPVIPELTVDSQFNTPSTTTVQYAPQVCRG</sequence>
<reference evidence="3 8" key="2">
    <citation type="submission" date="2020-07" db="EMBL/GenBank/DDBJ databases">
        <title>Mycobacterium kansasii (former subtype) with zoonotic potential isolated from diseased indoor pet cat, Japan.</title>
        <authorList>
            <person name="Fukano H."/>
            <person name="Terazono T."/>
            <person name="Hoshino Y."/>
        </authorList>
    </citation>
    <scope>NUCLEOTIDE SEQUENCE [LARGE SCALE GENOMIC DNA]</scope>
    <source>
        <strain evidence="3 8">Kuro-I</strain>
    </source>
</reference>
<keyword evidence="1" id="KW-1133">Transmembrane helix</keyword>
<dbReference type="AlphaFoldDB" id="A0A1V3WVN5"/>
<dbReference type="EMBL" id="MVBN01000004">
    <property type="protein sequence ID" value="OOK74962.1"/>
    <property type="molecule type" value="Genomic_DNA"/>
</dbReference>
<reference evidence="6 7" key="1">
    <citation type="submission" date="2017-02" db="EMBL/GenBank/DDBJ databases">
        <title>Complete genome sequences of Mycobacterium kansasii strains isolated from rhesus macaques.</title>
        <authorList>
            <person name="Panda A."/>
            <person name="Nagaraj S."/>
            <person name="Zhao X."/>
            <person name="Tettelin H."/>
            <person name="Detolla L.J."/>
        </authorList>
    </citation>
    <scope>NUCLEOTIDE SEQUENCE [LARGE SCALE GENOMIC DNA]</scope>
    <source>
        <strain evidence="5 6">11-3469</strain>
        <strain evidence="4 7">11-3813</strain>
    </source>
</reference>
<keyword evidence="8" id="KW-1185">Reference proteome</keyword>
<protein>
    <submittedName>
        <fullName evidence="3">Membrane protein</fullName>
    </submittedName>
</protein>
<name>A0A1V3WVN5_MYCKA</name>
<gene>
    <name evidence="5" type="ORF">BZL29_4703</name>
    <name evidence="4" type="ORF">BZL30_6709</name>
    <name evidence="3" type="ORF">NIIDMKKI_04230</name>
</gene>
<feature type="transmembrane region" description="Helical" evidence="1">
    <location>
        <begin position="64"/>
        <end position="83"/>
    </location>
</feature>